<comment type="cofactor">
    <cofactor evidence="15">
        <name>Ca(2+)</name>
        <dbReference type="ChEBI" id="CHEBI:29108"/>
    </cofactor>
    <text evidence="15">Binds 1 Ca(2+) ion per subunit.</text>
</comment>
<reference evidence="18 19" key="1">
    <citation type="journal article" date="2018" name="Front. Microbiol.">
        <title>Genomic and genetic insights into a cosmopolitan fungus, Paecilomyces variotii (Eurotiales).</title>
        <authorList>
            <person name="Urquhart A.S."/>
            <person name="Mondo S.J."/>
            <person name="Makela M.R."/>
            <person name="Hane J.K."/>
            <person name="Wiebenga A."/>
            <person name="He G."/>
            <person name="Mihaltcheva S."/>
            <person name="Pangilinan J."/>
            <person name="Lipzen A."/>
            <person name="Barry K."/>
            <person name="de Vries R.P."/>
            <person name="Grigoriev I.V."/>
            <person name="Idnurm A."/>
        </authorList>
    </citation>
    <scope>NUCLEOTIDE SEQUENCE [LARGE SCALE GENOMIC DNA]</scope>
    <source>
        <strain evidence="18 19">CBS 101075</strain>
    </source>
</reference>
<dbReference type="Pfam" id="PF00082">
    <property type="entry name" value="Peptidase_S8"/>
    <property type="match status" value="1"/>
</dbReference>
<evidence type="ECO:0000256" key="6">
    <source>
        <dbReference type="ARBA" id="ARBA00022670"/>
    </source>
</evidence>
<feature type="chain" id="PRO_5019573649" description="tripeptidyl-peptidase II" evidence="16">
    <location>
        <begin position="25"/>
        <end position="607"/>
    </location>
</feature>
<protein>
    <recommendedName>
        <fullName evidence="4">tripeptidyl-peptidase II</fullName>
        <ecNumber evidence="4">3.4.14.10</ecNumber>
    </recommendedName>
</protein>
<evidence type="ECO:0000256" key="11">
    <source>
        <dbReference type="ARBA" id="ARBA00022837"/>
    </source>
</evidence>
<comment type="subcellular location">
    <subcellularLocation>
        <location evidence="3">Secreted</location>
        <location evidence="3">Extracellular space</location>
    </subcellularLocation>
</comment>
<dbReference type="STRING" id="264951.A0A443HYU0"/>
<dbReference type="AlphaFoldDB" id="A0A443HYU0"/>
<evidence type="ECO:0000256" key="16">
    <source>
        <dbReference type="SAM" id="SignalP"/>
    </source>
</evidence>
<evidence type="ECO:0000256" key="4">
    <source>
        <dbReference type="ARBA" id="ARBA00012462"/>
    </source>
</evidence>
<dbReference type="CDD" id="cd04056">
    <property type="entry name" value="Peptidases_S53"/>
    <property type="match status" value="1"/>
</dbReference>
<dbReference type="VEuPathDB" id="FungiDB:C8Q69DRAFT_399489"/>
<dbReference type="SUPFAM" id="SSF52743">
    <property type="entry name" value="Subtilisin-like"/>
    <property type="match status" value="1"/>
</dbReference>
<sequence>MFTRLGRGALSLAVVSLLTSSVAGEVLEKLRAVPEGWKFSHVPENDQPIRLQIALQQKDVDAFEQAVLQMSTPDHPNYGKHFQSHDEMKSMLLPSSEAVDAVMDWLHAAGVSDIEEDADWVNFRTTVGVANELLDAHFQWYVSDVRDVHRLRTLEYSVPDAVAQHINMIQPTTRFGHIRVEGATSRGELIGHDAQLRAYALAASNATNCNAVITPQCLKSLYNVGNYKADPASGSKVSFSSYLEEYARYSDLELFEKNIAPYAIGQNFSVITYNGGLNDQNSASDSGEANLDLQYIVGLSSPLPVTEYSTGGLGYLIPDLDEPTQADNQNEPYLAFLQNVLKRDQKDLPQVLSTSYGEDEQSVPERYARSVCNLYAQLGSRGVSVLFSSGDSGVGSSCLTNDGRNLTRFMPQFPASCPWVTSVGATQHVAPEEATFFSSGGFSDLWPMPDYQRGAVAAYLAQLGDKWKGLYNPGGRGFPDVAAQGVGYSVYDKGVLKGYEGTSCASPTFSALIALLNDARLKAHLPPLGFLNPWIYSAGRGGLNDIVHGGSTGCDGHARFNGAPNGGPVVPYASWNATKGWDPVTGLGTPDFSKLLKIAVPSRIGGR</sequence>
<dbReference type="Proteomes" id="UP000283841">
    <property type="component" value="Unassembled WGS sequence"/>
</dbReference>
<evidence type="ECO:0000256" key="3">
    <source>
        <dbReference type="ARBA" id="ARBA00004239"/>
    </source>
</evidence>
<evidence type="ECO:0000256" key="1">
    <source>
        <dbReference type="ARBA" id="ARBA00001910"/>
    </source>
</evidence>
<keyword evidence="6 15" id="KW-0645">Protease</keyword>
<keyword evidence="8 16" id="KW-0732">Signal</keyword>
<dbReference type="InterPro" id="IPR015366">
    <property type="entry name" value="S53_propep"/>
</dbReference>
<keyword evidence="13" id="KW-0865">Zymogen</keyword>
<dbReference type="GO" id="GO:0004252">
    <property type="term" value="F:serine-type endopeptidase activity"/>
    <property type="evidence" value="ECO:0007669"/>
    <property type="project" value="UniProtKB-UniRule"/>
</dbReference>
<evidence type="ECO:0000256" key="10">
    <source>
        <dbReference type="ARBA" id="ARBA00022825"/>
    </source>
</evidence>
<keyword evidence="14" id="KW-0325">Glycoprotein</keyword>
<dbReference type="SMART" id="SM00944">
    <property type="entry name" value="Pro-kuma_activ"/>
    <property type="match status" value="1"/>
</dbReference>
<dbReference type="GO" id="GO:0005576">
    <property type="term" value="C:extracellular region"/>
    <property type="evidence" value="ECO:0007669"/>
    <property type="project" value="UniProtKB-SubCell"/>
</dbReference>
<evidence type="ECO:0000256" key="7">
    <source>
        <dbReference type="ARBA" id="ARBA00022723"/>
    </source>
</evidence>
<evidence type="ECO:0000313" key="19">
    <source>
        <dbReference type="Proteomes" id="UP000283841"/>
    </source>
</evidence>
<accession>A0A443HYU0</accession>
<dbReference type="PANTHER" id="PTHR14218">
    <property type="entry name" value="PROTEASE S8 TRIPEPTIDYL PEPTIDASE I CLN2"/>
    <property type="match status" value="1"/>
</dbReference>
<dbReference type="PROSITE" id="PS51695">
    <property type="entry name" value="SEDOLISIN"/>
    <property type="match status" value="1"/>
</dbReference>
<keyword evidence="11 15" id="KW-0106">Calcium</keyword>
<feature type="binding site" evidence="15">
    <location>
        <position position="582"/>
    </location>
    <ligand>
        <name>Ca(2+)</name>
        <dbReference type="ChEBI" id="CHEBI:29108"/>
    </ligand>
</feature>
<dbReference type="GO" id="GO:0046872">
    <property type="term" value="F:metal ion binding"/>
    <property type="evidence" value="ECO:0007669"/>
    <property type="project" value="UniProtKB-UniRule"/>
</dbReference>
<dbReference type="InterPro" id="IPR050819">
    <property type="entry name" value="Tripeptidyl-peptidase_I"/>
</dbReference>
<dbReference type="GO" id="GO:0008240">
    <property type="term" value="F:tripeptidyl-peptidase activity"/>
    <property type="evidence" value="ECO:0007669"/>
    <property type="project" value="UniProtKB-EC"/>
</dbReference>
<evidence type="ECO:0000256" key="15">
    <source>
        <dbReference type="PROSITE-ProRule" id="PRU01032"/>
    </source>
</evidence>
<keyword evidence="19" id="KW-1185">Reference proteome</keyword>
<keyword evidence="5" id="KW-0964">Secreted</keyword>
<proteinExistence type="predicted"/>
<evidence type="ECO:0000256" key="13">
    <source>
        <dbReference type="ARBA" id="ARBA00023145"/>
    </source>
</evidence>
<dbReference type="CDD" id="cd11377">
    <property type="entry name" value="Pro-peptidase_S53"/>
    <property type="match status" value="1"/>
</dbReference>
<dbReference type="SUPFAM" id="SSF54897">
    <property type="entry name" value="Protease propeptides/inhibitors"/>
    <property type="match status" value="1"/>
</dbReference>
<comment type="function">
    <text evidence="2">Secreted tripeptidyl-peptidase which degrades proteins at acidic pHs and is involved in virulence.</text>
</comment>
<evidence type="ECO:0000256" key="12">
    <source>
        <dbReference type="ARBA" id="ARBA00023026"/>
    </source>
</evidence>
<dbReference type="EC" id="3.4.14.10" evidence="4"/>
<feature type="active site" description="Charge relay system" evidence="15">
    <location>
        <position position="503"/>
    </location>
</feature>
<dbReference type="EMBL" id="RCNU01000003">
    <property type="protein sequence ID" value="RWQ97005.1"/>
    <property type="molecule type" value="Genomic_DNA"/>
</dbReference>
<dbReference type="RefSeq" id="XP_028486650.1">
    <property type="nucleotide sequence ID" value="XM_028627854.1"/>
</dbReference>
<keyword evidence="12" id="KW-0843">Virulence</keyword>
<keyword evidence="7 15" id="KW-0479">Metal-binding</keyword>
<feature type="signal peptide" evidence="16">
    <location>
        <begin position="1"/>
        <end position="24"/>
    </location>
</feature>
<feature type="binding site" evidence="15">
    <location>
        <position position="546"/>
    </location>
    <ligand>
        <name>Ca(2+)</name>
        <dbReference type="ChEBI" id="CHEBI:29108"/>
    </ligand>
</feature>
<feature type="binding site" evidence="15">
    <location>
        <position position="545"/>
    </location>
    <ligand>
        <name>Ca(2+)</name>
        <dbReference type="ChEBI" id="CHEBI:29108"/>
    </ligand>
</feature>
<dbReference type="GeneID" id="39597131"/>
<dbReference type="PANTHER" id="PTHR14218:SF15">
    <property type="entry name" value="TRIPEPTIDYL-PEPTIDASE 1"/>
    <property type="match status" value="1"/>
</dbReference>
<name>A0A443HYU0_BYSSP</name>
<comment type="catalytic activity">
    <reaction evidence="1">
        <text>Release of an N-terminal tripeptide from a polypeptide.</text>
        <dbReference type="EC" id="3.4.14.10"/>
    </reaction>
</comment>
<evidence type="ECO:0000256" key="9">
    <source>
        <dbReference type="ARBA" id="ARBA00022801"/>
    </source>
</evidence>
<evidence type="ECO:0000259" key="17">
    <source>
        <dbReference type="PROSITE" id="PS51695"/>
    </source>
</evidence>
<feature type="active site" description="Charge relay system" evidence="15">
    <location>
        <position position="288"/>
    </location>
</feature>
<dbReference type="InterPro" id="IPR036852">
    <property type="entry name" value="Peptidase_S8/S53_dom_sf"/>
</dbReference>
<keyword evidence="10 15" id="KW-0720">Serine protease</keyword>
<evidence type="ECO:0000256" key="14">
    <source>
        <dbReference type="ARBA" id="ARBA00023180"/>
    </source>
</evidence>
<evidence type="ECO:0000256" key="2">
    <source>
        <dbReference type="ARBA" id="ARBA00002451"/>
    </source>
</evidence>
<dbReference type="Pfam" id="PF09286">
    <property type="entry name" value="Pro-kuma_activ"/>
    <property type="match status" value="1"/>
</dbReference>
<comment type="caution">
    <text evidence="18">The sequence shown here is derived from an EMBL/GenBank/DDBJ whole genome shotgun (WGS) entry which is preliminary data.</text>
</comment>
<dbReference type="InterPro" id="IPR000209">
    <property type="entry name" value="Peptidase_S8/S53_dom"/>
</dbReference>
<feature type="active site" description="Charge relay system" evidence="15">
    <location>
        <position position="292"/>
    </location>
</feature>
<gene>
    <name evidence="18" type="ORF">C8Q69DRAFT_399489</name>
</gene>
<organism evidence="18 19">
    <name type="scientific">Byssochlamys spectabilis</name>
    <name type="common">Paecilomyces variotii</name>
    <dbReference type="NCBI Taxonomy" id="264951"/>
    <lineage>
        <taxon>Eukaryota</taxon>
        <taxon>Fungi</taxon>
        <taxon>Dikarya</taxon>
        <taxon>Ascomycota</taxon>
        <taxon>Pezizomycotina</taxon>
        <taxon>Eurotiomycetes</taxon>
        <taxon>Eurotiomycetidae</taxon>
        <taxon>Eurotiales</taxon>
        <taxon>Thermoascaceae</taxon>
        <taxon>Paecilomyces</taxon>
    </lineage>
</organism>
<evidence type="ECO:0000256" key="5">
    <source>
        <dbReference type="ARBA" id="ARBA00022525"/>
    </source>
</evidence>
<feature type="binding site" evidence="15">
    <location>
        <position position="580"/>
    </location>
    <ligand>
        <name>Ca(2+)</name>
        <dbReference type="ChEBI" id="CHEBI:29108"/>
    </ligand>
</feature>
<evidence type="ECO:0000256" key="8">
    <source>
        <dbReference type="ARBA" id="ARBA00022729"/>
    </source>
</evidence>
<evidence type="ECO:0000313" key="18">
    <source>
        <dbReference type="EMBL" id="RWQ97005.1"/>
    </source>
</evidence>
<dbReference type="InterPro" id="IPR030400">
    <property type="entry name" value="Sedolisin_dom"/>
</dbReference>
<keyword evidence="9 15" id="KW-0378">Hydrolase</keyword>
<dbReference type="Gene3D" id="3.40.50.200">
    <property type="entry name" value="Peptidase S8/S53 domain"/>
    <property type="match status" value="1"/>
</dbReference>
<feature type="domain" description="Peptidase S53" evidence="17">
    <location>
        <begin position="212"/>
        <end position="602"/>
    </location>
</feature>
<dbReference type="FunFam" id="3.40.50.200:FF:000015">
    <property type="entry name" value="Tripeptidyl peptidase A"/>
    <property type="match status" value="1"/>
</dbReference>
<dbReference type="GO" id="GO:0006508">
    <property type="term" value="P:proteolysis"/>
    <property type="evidence" value="ECO:0007669"/>
    <property type="project" value="UniProtKB-KW"/>
</dbReference>